<dbReference type="STRING" id="56107.Cylst_4738"/>
<keyword evidence="2" id="KW-1185">Reference proteome</keyword>
<sequence length="77" mass="8532">MQSIQEKIVEKIQLLPEEALTQVLDLVESLTQKTPKKPVGVPGKQLLQFAGSIRADDLELMAKAIEADCGKVDLDEW</sequence>
<dbReference type="Proteomes" id="UP000010475">
    <property type="component" value="Chromosome"/>
</dbReference>
<reference evidence="1 2" key="1">
    <citation type="submission" date="2012-06" db="EMBL/GenBank/DDBJ databases">
        <title>Finished chromosome of genome of Cylindrospermum stagnale PCC 7417.</title>
        <authorList>
            <consortium name="US DOE Joint Genome Institute"/>
            <person name="Gugger M."/>
            <person name="Coursin T."/>
            <person name="Rippka R."/>
            <person name="Tandeau De Marsac N."/>
            <person name="Huntemann M."/>
            <person name="Wei C.-L."/>
            <person name="Han J."/>
            <person name="Detter J.C."/>
            <person name="Han C."/>
            <person name="Tapia R."/>
            <person name="Chen A."/>
            <person name="Kyrpides N."/>
            <person name="Mavromatis K."/>
            <person name="Markowitz V."/>
            <person name="Szeto E."/>
            <person name="Ivanova N."/>
            <person name="Pagani I."/>
            <person name="Pati A."/>
            <person name="Goodwin L."/>
            <person name="Nordberg H.P."/>
            <person name="Cantor M.N."/>
            <person name="Hua S.X."/>
            <person name="Woyke T."/>
            <person name="Kerfeld C.A."/>
        </authorList>
    </citation>
    <scope>NUCLEOTIDE SEQUENCE [LARGE SCALE GENOMIC DNA]</scope>
    <source>
        <strain evidence="1 2">PCC 7417</strain>
    </source>
</reference>
<dbReference type="eggNOG" id="ENOG5032YWJ">
    <property type="taxonomic scope" value="Bacteria"/>
</dbReference>
<proteinExistence type="predicted"/>
<evidence type="ECO:0000313" key="2">
    <source>
        <dbReference type="Proteomes" id="UP000010475"/>
    </source>
</evidence>
<protein>
    <recommendedName>
        <fullName evidence="3">DUF2281 domain-containing protein</fullName>
    </recommendedName>
</protein>
<organism evidence="1 2">
    <name type="scientific">Cylindrospermum stagnale PCC 7417</name>
    <dbReference type="NCBI Taxonomy" id="56107"/>
    <lineage>
        <taxon>Bacteria</taxon>
        <taxon>Bacillati</taxon>
        <taxon>Cyanobacteriota</taxon>
        <taxon>Cyanophyceae</taxon>
        <taxon>Nostocales</taxon>
        <taxon>Nostocaceae</taxon>
        <taxon>Cylindrospermum</taxon>
    </lineage>
</organism>
<name>K9X566_9NOST</name>
<evidence type="ECO:0008006" key="3">
    <source>
        <dbReference type="Google" id="ProtNLM"/>
    </source>
</evidence>
<dbReference type="HOGENOM" id="CLU_198143_0_0_3"/>
<dbReference type="OrthoDB" id="464420at2"/>
<gene>
    <name evidence="1" type="ORF">Cylst_4738</name>
</gene>
<dbReference type="EMBL" id="CP003642">
    <property type="protein sequence ID" value="AFZ26802.1"/>
    <property type="molecule type" value="Genomic_DNA"/>
</dbReference>
<dbReference type="KEGG" id="csg:Cylst_4738"/>
<dbReference type="AlphaFoldDB" id="K9X566"/>
<accession>K9X566</accession>
<evidence type="ECO:0000313" key="1">
    <source>
        <dbReference type="EMBL" id="AFZ26802.1"/>
    </source>
</evidence>
<dbReference type="RefSeq" id="WP_015210039.1">
    <property type="nucleotide sequence ID" value="NC_019757.1"/>
</dbReference>